<protein>
    <submittedName>
        <fullName evidence="8">Uncharacterized protein</fullName>
    </submittedName>
</protein>
<feature type="transmembrane region" description="Helical" evidence="7">
    <location>
        <begin position="266"/>
        <end position="285"/>
    </location>
</feature>
<reference evidence="8 9" key="1">
    <citation type="submission" date="2024-11" db="EMBL/GenBank/DDBJ databases">
        <title>A near-complete genome assembly of Cinchona calisaya.</title>
        <authorList>
            <person name="Lian D.C."/>
            <person name="Zhao X.W."/>
            <person name="Wei L."/>
        </authorList>
    </citation>
    <scope>NUCLEOTIDE SEQUENCE [LARGE SCALE GENOMIC DNA]</scope>
    <source>
        <tissue evidence="8">Nenye</tissue>
    </source>
</reference>
<evidence type="ECO:0000256" key="3">
    <source>
        <dbReference type="ARBA" id="ARBA00022448"/>
    </source>
</evidence>
<sequence length="447" mass="48450">MSVCRRLTTCSTTTRVSSHHILSPQIPLHVFNFSRFPTIHQLNGRCKIVLKSRQWVIKAVSPIKGGALRSGRGDAEDDKFYKGRHSCCYAVGEVEESSKEEEKFVNDKKNRTVEVVVASLATVVLGVGNRVLYKLALVPLKQYPFFLAQFATFGYVLVYFSILYLRYRAGKVTVEMLALPKTPYVAVGLLEALAAACGMAAGAILSGAAIPILSQSFLVWQLLLSFIFLGRRYSFNQLLGCFLVAVGVIITVASGSSGGSLMEAGIFWSLLMILSFLFQAADTVLKEIIFLDAAQRLKGGSVDLFVVNSFGSAFQAVFICLLLPFLSKLWGVPFDQLPSYLKDGAACLLNFGTGSIGCDGAPLLPLLFVIVNMGFNISLLHLLKISSAVVSCLASTVSVPISVFLFTLPLPYLEVAASLPPGFIAGAITLVVGMFIYTWTPSLRPPK</sequence>
<dbReference type="GO" id="GO:0016020">
    <property type="term" value="C:membrane"/>
    <property type="evidence" value="ECO:0007669"/>
    <property type="project" value="UniProtKB-SubCell"/>
</dbReference>
<feature type="transmembrane region" description="Helical" evidence="7">
    <location>
        <begin position="422"/>
        <end position="440"/>
    </location>
</feature>
<name>A0ABD3B2U1_9GENT</name>
<evidence type="ECO:0000256" key="4">
    <source>
        <dbReference type="ARBA" id="ARBA00022692"/>
    </source>
</evidence>
<dbReference type="EMBL" id="JBJUIK010000001">
    <property type="protein sequence ID" value="KAL3537665.1"/>
    <property type="molecule type" value="Genomic_DNA"/>
</dbReference>
<keyword evidence="5 7" id="KW-1133">Transmembrane helix</keyword>
<evidence type="ECO:0000256" key="1">
    <source>
        <dbReference type="ARBA" id="ARBA00004141"/>
    </source>
</evidence>
<evidence type="ECO:0000256" key="7">
    <source>
        <dbReference type="SAM" id="Phobius"/>
    </source>
</evidence>
<evidence type="ECO:0000313" key="9">
    <source>
        <dbReference type="Proteomes" id="UP001630127"/>
    </source>
</evidence>
<evidence type="ECO:0000313" key="8">
    <source>
        <dbReference type="EMBL" id="KAL3537665.1"/>
    </source>
</evidence>
<feature type="transmembrane region" description="Helical" evidence="7">
    <location>
        <begin position="212"/>
        <end position="230"/>
    </location>
</feature>
<keyword evidence="4 7" id="KW-0812">Transmembrane</keyword>
<comment type="similarity">
    <text evidence="2">Belongs to the CRT-like transporter family.</text>
</comment>
<feature type="transmembrane region" description="Helical" evidence="7">
    <location>
        <begin position="113"/>
        <end position="133"/>
    </location>
</feature>
<comment type="subcellular location">
    <subcellularLocation>
        <location evidence="1">Membrane</location>
        <topology evidence="1">Multi-pass membrane protein</topology>
    </subcellularLocation>
</comment>
<feature type="transmembrane region" description="Helical" evidence="7">
    <location>
        <begin position="363"/>
        <end position="383"/>
    </location>
</feature>
<feature type="transmembrane region" description="Helical" evidence="7">
    <location>
        <begin position="390"/>
        <end position="410"/>
    </location>
</feature>
<feature type="transmembrane region" description="Helical" evidence="7">
    <location>
        <begin position="185"/>
        <end position="206"/>
    </location>
</feature>
<dbReference type="PANTHER" id="PTHR31326:SF3">
    <property type="entry name" value="PROTEIN CLT3, CHLOROPLASTIC"/>
    <property type="match status" value="1"/>
</dbReference>
<keyword evidence="3" id="KW-0813">Transport</keyword>
<evidence type="ECO:0000256" key="2">
    <source>
        <dbReference type="ARBA" id="ARBA00006690"/>
    </source>
</evidence>
<feature type="transmembrane region" description="Helical" evidence="7">
    <location>
        <begin position="237"/>
        <end position="254"/>
    </location>
</feature>
<dbReference type="InterPro" id="IPR013936">
    <property type="entry name" value="CRT-like"/>
</dbReference>
<keyword evidence="9" id="KW-1185">Reference proteome</keyword>
<keyword evidence="6 7" id="KW-0472">Membrane</keyword>
<proteinExistence type="inferred from homology"/>
<dbReference type="Proteomes" id="UP001630127">
    <property type="component" value="Unassembled WGS sequence"/>
</dbReference>
<feature type="transmembrane region" description="Helical" evidence="7">
    <location>
        <begin position="145"/>
        <end position="165"/>
    </location>
</feature>
<dbReference type="PANTHER" id="PTHR31326">
    <property type="entry name" value="PROTEIN CLT2, CHLOROPLASTIC"/>
    <property type="match status" value="1"/>
</dbReference>
<feature type="transmembrane region" description="Helical" evidence="7">
    <location>
        <begin position="305"/>
        <end position="326"/>
    </location>
</feature>
<evidence type="ECO:0000256" key="6">
    <source>
        <dbReference type="ARBA" id="ARBA00023136"/>
    </source>
</evidence>
<dbReference type="AlphaFoldDB" id="A0ABD3B2U1"/>
<accession>A0ABD3B2U1</accession>
<comment type="caution">
    <text evidence="8">The sequence shown here is derived from an EMBL/GenBank/DDBJ whole genome shotgun (WGS) entry which is preliminary data.</text>
</comment>
<dbReference type="Pfam" id="PF08627">
    <property type="entry name" value="CRT-like"/>
    <property type="match status" value="1"/>
</dbReference>
<evidence type="ECO:0000256" key="5">
    <source>
        <dbReference type="ARBA" id="ARBA00022989"/>
    </source>
</evidence>
<organism evidence="8 9">
    <name type="scientific">Cinchona calisaya</name>
    <dbReference type="NCBI Taxonomy" id="153742"/>
    <lineage>
        <taxon>Eukaryota</taxon>
        <taxon>Viridiplantae</taxon>
        <taxon>Streptophyta</taxon>
        <taxon>Embryophyta</taxon>
        <taxon>Tracheophyta</taxon>
        <taxon>Spermatophyta</taxon>
        <taxon>Magnoliopsida</taxon>
        <taxon>eudicotyledons</taxon>
        <taxon>Gunneridae</taxon>
        <taxon>Pentapetalae</taxon>
        <taxon>asterids</taxon>
        <taxon>lamiids</taxon>
        <taxon>Gentianales</taxon>
        <taxon>Rubiaceae</taxon>
        <taxon>Cinchonoideae</taxon>
        <taxon>Cinchoneae</taxon>
        <taxon>Cinchona</taxon>
    </lineage>
</organism>
<gene>
    <name evidence="8" type="ORF">ACH5RR_001031</name>
</gene>